<dbReference type="SMART" id="SM00408">
    <property type="entry name" value="IGc2"/>
    <property type="match status" value="5"/>
</dbReference>
<feature type="domain" description="Ig-like" evidence="12">
    <location>
        <begin position="247"/>
        <end position="337"/>
    </location>
</feature>
<dbReference type="InterPro" id="IPR036179">
    <property type="entry name" value="Ig-like_dom_sf"/>
</dbReference>
<dbReference type="InterPro" id="IPR013783">
    <property type="entry name" value="Ig-like_fold"/>
</dbReference>
<dbReference type="InterPro" id="IPR007110">
    <property type="entry name" value="Ig-like_dom"/>
</dbReference>
<dbReference type="InterPro" id="IPR013098">
    <property type="entry name" value="Ig_I-set"/>
</dbReference>
<dbReference type="GO" id="GO:0007420">
    <property type="term" value="P:brain development"/>
    <property type="evidence" value="ECO:0007669"/>
    <property type="project" value="TreeGrafter"/>
</dbReference>
<keyword evidence="5" id="KW-0130">Cell adhesion</keyword>
<accession>A0A9P0GY89</accession>
<evidence type="ECO:0000256" key="6">
    <source>
        <dbReference type="ARBA" id="ARBA00022989"/>
    </source>
</evidence>
<evidence type="ECO:0000256" key="4">
    <source>
        <dbReference type="ARBA" id="ARBA00022737"/>
    </source>
</evidence>
<protein>
    <submittedName>
        <fullName evidence="14">Uncharacterized protein</fullName>
    </submittedName>
</protein>
<evidence type="ECO:0000256" key="5">
    <source>
        <dbReference type="ARBA" id="ARBA00022889"/>
    </source>
</evidence>
<dbReference type="PANTHER" id="PTHR44170:SF56">
    <property type="entry name" value="FIBRONECTIN TYPE-III DOMAIN-CONTAINING PROTEIN"/>
    <property type="match status" value="1"/>
</dbReference>
<dbReference type="GO" id="GO:0030424">
    <property type="term" value="C:axon"/>
    <property type="evidence" value="ECO:0007669"/>
    <property type="project" value="TreeGrafter"/>
</dbReference>
<dbReference type="FunFam" id="2.60.40.10:FF:000017">
    <property type="entry name" value="Down syndrome cell adhesion molecule b"/>
    <property type="match status" value="1"/>
</dbReference>
<dbReference type="Proteomes" id="UP001152798">
    <property type="component" value="Chromosome 1"/>
</dbReference>
<dbReference type="AlphaFoldDB" id="A0A9P0GY89"/>
<keyword evidence="15" id="KW-1185">Reference proteome</keyword>
<keyword evidence="6 11" id="KW-1133">Transmembrane helix</keyword>
<dbReference type="FunFam" id="2.60.40.10:FF:000032">
    <property type="entry name" value="palladin isoform X1"/>
    <property type="match status" value="1"/>
</dbReference>
<feature type="domain" description="Ig-like" evidence="12">
    <location>
        <begin position="64"/>
        <end position="145"/>
    </location>
</feature>
<keyword evidence="4" id="KW-0677">Repeat</keyword>
<feature type="transmembrane region" description="Helical" evidence="11">
    <location>
        <begin position="767"/>
        <end position="800"/>
    </location>
</feature>
<keyword evidence="9" id="KW-0325">Glycoprotein</keyword>
<gene>
    <name evidence="14" type="ORF">NEZAVI_LOCUS3067</name>
</gene>
<evidence type="ECO:0000256" key="7">
    <source>
        <dbReference type="ARBA" id="ARBA00023136"/>
    </source>
</evidence>
<reference evidence="14" key="1">
    <citation type="submission" date="2022-01" db="EMBL/GenBank/DDBJ databases">
        <authorList>
            <person name="King R."/>
        </authorList>
    </citation>
    <scope>NUCLEOTIDE SEQUENCE</scope>
</reference>
<evidence type="ECO:0000256" key="10">
    <source>
        <dbReference type="ARBA" id="ARBA00023319"/>
    </source>
</evidence>
<dbReference type="EMBL" id="OV725077">
    <property type="protein sequence ID" value="CAH1392204.1"/>
    <property type="molecule type" value="Genomic_DNA"/>
</dbReference>
<dbReference type="GO" id="GO:0005886">
    <property type="term" value="C:plasma membrane"/>
    <property type="evidence" value="ECO:0007669"/>
    <property type="project" value="UniProtKB-ARBA"/>
</dbReference>
<evidence type="ECO:0000256" key="9">
    <source>
        <dbReference type="ARBA" id="ARBA00023180"/>
    </source>
</evidence>
<dbReference type="InterPro" id="IPR036116">
    <property type="entry name" value="FN3_sf"/>
</dbReference>
<dbReference type="PROSITE" id="PS50853">
    <property type="entry name" value="FN3"/>
    <property type="match status" value="2"/>
</dbReference>
<dbReference type="GO" id="GO:0098632">
    <property type="term" value="F:cell-cell adhesion mediator activity"/>
    <property type="evidence" value="ECO:0007669"/>
    <property type="project" value="TreeGrafter"/>
</dbReference>
<feature type="domain" description="Fibronectin type-III" evidence="13">
    <location>
        <begin position="649"/>
        <end position="753"/>
    </location>
</feature>
<dbReference type="Pfam" id="PF07679">
    <property type="entry name" value="I-set"/>
    <property type="match status" value="2"/>
</dbReference>
<evidence type="ECO:0000259" key="12">
    <source>
        <dbReference type="PROSITE" id="PS50835"/>
    </source>
</evidence>
<dbReference type="SUPFAM" id="SSF49265">
    <property type="entry name" value="Fibronectin type III"/>
    <property type="match status" value="1"/>
</dbReference>
<feature type="domain" description="Ig-like" evidence="12">
    <location>
        <begin position="446"/>
        <end position="540"/>
    </location>
</feature>
<dbReference type="SMART" id="SM00060">
    <property type="entry name" value="FN3"/>
    <property type="match status" value="2"/>
</dbReference>
<dbReference type="PROSITE" id="PS50835">
    <property type="entry name" value="IG_LIKE"/>
    <property type="match status" value="5"/>
</dbReference>
<dbReference type="CDD" id="cd00063">
    <property type="entry name" value="FN3"/>
    <property type="match status" value="2"/>
</dbReference>
<dbReference type="InterPro" id="IPR003961">
    <property type="entry name" value="FN3_dom"/>
</dbReference>
<evidence type="ECO:0000256" key="1">
    <source>
        <dbReference type="ARBA" id="ARBA00004167"/>
    </source>
</evidence>
<dbReference type="Pfam" id="PF00041">
    <property type="entry name" value="fn3"/>
    <property type="match status" value="2"/>
</dbReference>
<dbReference type="Pfam" id="PF13927">
    <property type="entry name" value="Ig_3"/>
    <property type="match status" value="2"/>
</dbReference>
<dbReference type="SUPFAM" id="SSF48726">
    <property type="entry name" value="Immunoglobulin"/>
    <property type="match status" value="5"/>
</dbReference>
<evidence type="ECO:0000259" key="13">
    <source>
        <dbReference type="PROSITE" id="PS50853"/>
    </source>
</evidence>
<dbReference type="PRINTS" id="PR01838">
    <property type="entry name" value="NCAMFAMILY"/>
</dbReference>
<dbReference type="PANTHER" id="PTHR44170">
    <property type="entry name" value="PROTEIN SIDEKICK"/>
    <property type="match status" value="1"/>
</dbReference>
<feature type="domain" description="Fibronectin type-III" evidence="13">
    <location>
        <begin position="539"/>
        <end position="636"/>
    </location>
</feature>
<evidence type="ECO:0000256" key="2">
    <source>
        <dbReference type="ARBA" id="ARBA00022692"/>
    </source>
</evidence>
<keyword evidence="3" id="KW-0732">Signal</keyword>
<evidence type="ECO:0000313" key="15">
    <source>
        <dbReference type="Proteomes" id="UP001152798"/>
    </source>
</evidence>
<organism evidence="14 15">
    <name type="scientific">Nezara viridula</name>
    <name type="common">Southern green stink bug</name>
    <name type="synonym">Cimex viridulus</name>
    <dbReference type="NCBI Taxonomy" id="85310"/>
    <lineage>
        <taxon>Eukaryota</taxon>
        <taxon>Metazoa</taxon>
        <taxon>Ecdysozoa</taxon>
        <taxon>Arthropoda</taxon>
        <taxon>Hexapoda</taxon>
        <taxon>Insecta</taxon>
        <taxon>Pterygota</taxon>
        <taxon>Neoptera</taxon>
        <taxon>Paraneoptera</taxon>
        <taxon>Hemiptera</taxon>
        <taxon>Heteroptera</taxon>
        <taxon>Panheteroptera</taxon>
        <taxon>Pentatomomorpha</taxon>
        <taxon>Pentatomoidea</taxon>
        <taxon>Pentatomidae</taxon>
        <taxon>Pentatominae</taxon>
        <taxon>Nezara</taxon>
    </lineage>
</organism>
<keyword evidence="8" id="KW-1015">Disulfide bond</keyword>
<evidence type="ECO:0000256" key="3">
    <source>
        <dbReference type="ARBA" id="ARBA00022729"/>
    </source>
</evidence>
<dbReference type="InterPro" id="IPR003598">
    <property type="entry name" value="Ig_sub2"/>
</dbReference>
<keyword evidence="7 11" id="KW-0472">Membrane</keyword>
<dbReference type="CDD" id="cd00096">
    <property type="entry name" value="Ig"/>
    <property type="match status" value="2"/>
</dbReference>
<dbReference type="Gene3D" id="2.60.40.10">
    <property type="entry name" value="Immunoglobulins"/>
    <property type="match status" value="7"/>
</dbReference>
<comment type="subcellular location">
    <subcellularLocation>
        <location evidence="1">Membrane</location>
        <topology evidence="1">Single-pass membrane protein</topology>
    </subcellularLocation>
</comment>
<dbReference type="InterPro" id="IPR009138">
    <property type="entry name" value="Neural_cell_adh"/>
</dbReference>
<keyword evidence="10" id="KW-0393">Immunoglobulin domain</keyword>
<feature type="domain" description="Ig-like" evidence="12">
    <location>
        <begin position="342"/>
        <end position="441"/>
    </location>
</feature>
<evidence type="ECO:0000256" key="8">
    <source>
        <dbReference type="ARBA" id="ARBA00023157"/>
    </source>
</evidence>
<dbReference type="SMART" id="SM00409">
    <property type="entry name" value="IG"/>
    <property type="match status" value="5"/>
</dbReference>
<evidence type="ECO:0000256" key="11">
    <source>
        <dbReference type="SAM" id="Phobius"/>
    </source>
</evidence>
<sequence length="912" mass="101833">MNIYCRSPGTRAPHYPPIIRARCAPRDPLATTEFTLILPQGKWFPLVGKGSPHCHTPRRGAHRPQLEIFPVQETQVKAVGKNVLLTCQVNTQQPELITEQKYTRDRFQVNVIGPQKLALVINNLRENDQGNFTCIATYQATEQLRKSVILKTYVPVTWEDAPEEQYPLLGEDYKVKCKVTARPAPHVDWQINGRQVPKDDRFVMETDGLLIRNVQVTDDGTYTCRAFVMDTGDLQRREIKVEVHTPPKMIGEMVTELEAVEGEATSMTCQADGKPPPTYTWIKASTGKNLGTYSDRFAVNEITGQLSILKVSREDNGDFKCIANNGAGNVEQNVHLTVIVKPQIVELNNMSLSTGKEAIIECRASGNPPPVISFRKLSSPKKMIIGLQPDDERISVQLQEREKGHKAGVLTISSLERTDDGLYACIASNKGGEDIKNAHLTVEFAPSFEVTPMKEAWSWDRRPVNLTCIAESIPNATITWFLNNRPIEKDSSFLKIGNGPISNLLVTPTDRAFYGAYKCLAKNIHGEKVHEIMLREASVPTAVIGAKIEVITATTITFSFTRPSSTGGRPISAYVVQYKNGSVGWNEAKVKTWAVGNSYILENLKPQDTYSLRFAAQNEVGLGPWGADIQRTMPKRSSPEEPIILNDLPPTEEFITSNFPNKFDLRWKKPADNGEYIDEYQIKSCVVTRENNAWVNVDSDCKEQDLKSTELTSYTIIDLQPDTFYKIELRAHNAIGYSIPGEIYLRTIRGLETNMLHNEKTPLSSSLLIAVVVAALFVILIIIDVSCFFVNDNGLLWLMCGKKKNRKPREDDAKLSSLYSWRFPLPYCSNKDVSSTEGTSPGNLSSCDKLPLPDVNFVFEGKGLLNNGNKDSKIRIDTGAPIEDGFKRDTTVEYDMKKSISRTSFAGKNSAV</sequence>
<dbReference type="InterPro" id="IPR003599">
    <property type="entry name" value="Ig_sub"/>
</dbReference>
<keyword evidence="2 11" id="KW-0812">Transmembrane</keyword>
<proteinExistence type="predicted"/>
<name>A0A9P0GY89_NEZVI</name>
<evidence type="ECO:0000313" key="14">
    <source>
        <dbReference type="EMBL" id="CAH1392204.1"/>
    </source>
</evidence>
<dbReference type="GO" id="GO:0007411">
    <property type="term" value="P:axon guidance"/>
    <property type="evidence" value="ECO:0007669"/>
    <property type="project" value="TreeGrafter"/>
</dbReference>
<feature type="domain" description="Ig-like" evidence="12">
    <location>
        <begin position="155"/>
        <end position="240"/>
    </location>
</feature>
<dbReference type="OrthoDB" id="10056271at2759"/>